<evidence type="ECO:0000313" key="3">
    <source>
        <dbReference type="Proteomes" id="UP000654913"/>
    </source>
</evidence>
<name>A0A7R7XUJ8_9EURO</name>
<dbReference type="Pfam" id="PF24968">
    <property type="entry name" value="DUF7770"/>
    <property type="match status" value="1"/>
</dbReference>
<dbReference type="AlphaFoldDB" id="A0A7R7XUJ8"/>
<organism evidence="2 3">
    <name type="scientific">Aspergillus puulaauensis</name>
    <dbReference type="NCBI Taxonomy" id="1220207"/>
    <lineage>
        <taxon>Eukaryota</taxon>
        <taxon>Fungi</taxon>
        <taxon>Dikarya</taxon>
        <taxon>Ascomycota</taxon>
        <taxon>Pezizomycotina</taxon>
        <taxon>Eurotiomycetes</taxon>
        <taxon>Eurotiomycetidae</taxon>
        <taxon>Eurotiales</taxon>
        <taxon>Aspergillaceae</taxon>
        <taxon>Aspergillus</taxon>
    </lineage>
</organism>
<sequence length="181" mass="20572">MAEFKPIHFVPEDREEHILSLPIQRIIAAPHRQDASTNHWCLYLVVSPTTSIQLNCLPSYSVPSDILSGGSKAYLILSELDYLVPDDIEATFNLDVPADILTEVTVDDIMNVLIDNDRQKYEFDCNGAGCRLWVTEQVEMLYDAEYVVNDTQVEAVKAALLKLWPEQTPLELDKGAYYDFF</sequence>
<dbReference type="RefSeq" id="XP_041560166.1">
    <property type="nucleotide sequence ID" value="XM_041694325.1"/>
</dbReference>
<protein>
    <recommendedName>
        <fullName evidence="1">DUF7770 domain-containing protein</fullName>
    </recommendedName>
</protein>
<keyword evidence="3" id="KW-1185">Reference proteome</keyword>
<reference evidence="2" key="1">
    <citation type="submission" date="2021-01" db="EMBL/GenBank/DDBJ databases">
        <authorList>
            <consortium name="Aspergillus puulaauensis MK2 genome sequencing consortium"/>
            <person name="Kazuki M."/>
            <person name="Futagami T."/>
        </authorList>
    </citation>
    <scope>NUCLEOTIDE SEQUENCE</scope>
    <source>
        <strain evidence="2">MK2</strain>
    </source>
</reference>
<gene>
    <name evidence="2" type="ORF">APUU_61028S</name>
</gene>
<dbReference type="GeneID" id="64977977"/>
<dbReference type="Proteomes" id="UP000654913">
    <property type="component" value="Chromosome 6"/>
</dbReference>
<dbReference type="EMBL" id="AP024448">
    <property type="protein sequence ID" value="BCS27980.1"/>
    <property type="molecule type" value="Genomic_DNA"/>
</dbReference>
<evidence type="ECO:0000259" key="1">
    <source>
        <dbReference type="Pfam" id="PF24968"/>
    </source>
</evidence>
<dbReference type="KEGG" id="apuu:APUU_61028S"/>
<proteinExistence type="predicted"/>
<feature type="domain" description="DUF7770" evidence="1">
    <location>
        <begin position="33"/>
        <end position="178"/>
    </location>
</feature>
<dbReference type="InterPro" id="IPR056672">
    <property type="entry name" value="DUF7770"/>
</dbReference>
<dbReference type="OrthoDB" id="3527137at2759"/>
<evidence type="ECO:0000313" key="2">
    <source>
        <dbReference type="EMBL" id="BCS27980.1"/>
    </source>
</evidence>
<reference evidence="2" key="2">
    <citation type="submission" date="2021-02" db="EMBL/GenBank/DDBJ databases">
        <title>Aspergillus puulaauensis MK2 genome sequence.</title>
        <authorList>
            <person name="Futagami T."/>
            <person name="Mori K."/>
            <person name="Kadooka C."/>
            <person name="Tanaka T."/>
        </authorList>
    </citation>
    <scope>NUCLEOTIDE SEQUENCE</scope>
    <source>
        <strain evidence="2">MK2</strain>
    </source>
</reference>
<accession>A0A7R7XUJ8</accession>